<keyword evidence="2" id="KW-0472">Membrane</keyword>
<keyword evidence="2" id="KW-1133">Transmembrane helix</keyword>
<feature type="non-terminal residue" evidence="3">
    <location>
        <position position="1"/>
    </location>
</feature>
<evidence type="ECO:0000313" key="4">
    <source>
        <dbReference type="Proteomes" id="UP000779574"/>
    </source>
</evidence>
<organism evidence="3 4">
    <name type="scientific">Aureobasidium melanogenum</name>
    <name type="common">Aureobasidium pullulans var. melanogenum</name>
    <dbReference type="NCBI Taxonomy" id="46634"/>
    <lineage>
        <taxon>Eukaryota</taxon>
        <taxon>Fungi</taxon>
        <taxon>Dikarya</taxon>
        <taxon>Ascomycota</taxon>
        <taxon>Pezizomycotina</taxon>
        <taxon>Dothideomycetes</taxon>
        <taxon>Dothideomycetidae</taxon>
        <taxon>Dothideales</taxon>
        <taxon>Saccotheciaceae</taxon>
        <taxon>Aureobasidium</taxon>
    </lineage>
</organism>
<reference evidence="3" key="2">
    <citation type="submission" date="2021-08" db="EMBL/GenBank/DDBJ databases">
        <authorList>
            <person name="Gostincar C."/>
            <person name="Sun X."/>
            <person name="Song Z."/>
            <person name="Gunde-Cimerman N."/>
        </authorList>
    </citation>
    <scope>NUCLEOTIDE SEQUENCE</scope>
    <source>
        <strain evidence="3">EXF-9911</strain>
    </source>
</reference>
<sequence>MTQATISNYGTFDNNTLQATVGSTSKLTGGALYGASLYSEQDGHSVQRYLDVDGDQIDTDLQKAIIRGFATSESMNISTQLAWTCPTGNCTWPVYASLAVCSECYDVSNLLRSSSINGSWPMAYRDQSGGLPLDPRAKLTQYTLPYANLTIDNWEGYRNATGQNVSSEPTAYMVAKSEMQSNNTIYFKGYESLLMSFSTIKADTGYMSNLSMWQDERPAAMECGLFLCLQAYKTTVESGKLVETIVATTRRKTPRSWHITEGMSSTDSTALGALNWNPINSNEFDPRTDFQLDASDLNISFPGANGAYNATQTLLYSMVDYLNGLLTPENDFNVLDVDYAVVYDKSKTFLGRKTIRQYTTSTIQSLYLSSHLDETFLGVANSMTSYFRNAGTHTQKGSVQHWTIHYKIRWPFIALPVFVVFGGAILLGVSIFQTYEQGMAVWRDNIIAAMVYSVNPNTRSQLRQMLRYRRLDDVGDLVVHMHELEDGVELSTAPDPDVMRDDNIDRSSMSSSRRVSNIDSLVPSTSQIEPEDQGYTSSQALVSPISTTTLTNTPH</sequence>
<evidence type="ECO:0000256" key="2">
    <source>
        <dbReference type="SAM" id="Phobius"/>
    </source>
</evidence>
<feature type="compositionally biased region" description="Polar residues" evidence="1">
    <location>
        <begin position="522"/>
        <end position="555"/>
    </location>
</feature>
<name>A0A9P8EJV7_AURME</name>
<reference evidence="3" key="1">
    <citation type="journal article" date="2021" name="J Fungi (Basel)">
        <title>Virulence traits and population genomics of the black yeast Aureobasidium melanogenum.</title>
        <authorList>
            <person name="Cernosa A."/>
            <person name="Sun X."/>
            <person name="Gostincar C."/>
            <person name="Fang C."/>
            <person name="Gunde-Cimerman N."/>
            <person name="Song Z."/>
        </authorList>
    </citation>
    <scope>NUCLEOTIDE SEQUENCE</scope>
    <source>
        <strain evidence="3">EXF-9911</strain>
    </source>
</reference>
<evidence type="ECO:0000256" key="1">
    <source>
        <dbReference type="SAM" id="MobiDB-lite"/>
    </source>
</evidence>
<protein>
    <submittedName>
        <fullName evidence="3">Uncharacterized protein</fullName>
    </submittedName>
</protein>
<gene>
    <name evidence="3" type="ORF">KCU76_g6474</name>
</gene>
<comment type="caution">
    <text evidence="3">The sequence shown here is derived from an EMBL/GenBank/DDBJ whole genome shotgun (WGS) entry which is preliminary data.</text>
</comment>
<feature type="transmembrane region" description="Helical" evidence="2">
    <location>
        <begin position="410"/>
        <end position="432"/>
    </location>
</feature>
<dbReference type="Proteomes" id="UP000779574">
    <property type="component" value="Unassembled WGS sequence"/>
</dbReference>
<proteinExistence type="predicted"/>
<dbReference type="EMBL" id="JAHFXF010000218">
    <property type="protein sequence ID" value="KAG9692739.1"/>
    <property type="molecule type" value="Genomic_DNA"/>
</dbReference>
<feature type="region of interest" description="Disordered" evidence="1">
    <location>
        <begin position="490"/>
        <end position="555"/>
    </location>
</feature>
<keyword evidence="2" id="KW-0812">Transmembrane</keyword>
<dbReference type="PANTHER" id="PTHR35394">
    <property type="entry name" value="DUF3176 DOMAIN-CONTAINING PROTEIN"/>
    <property type="match status" value="1"/>
</dbReference>
<dbReference type="AlphaFoldDB" id="A0A9P8EJV7"/>
<evidence type="ECO:0000313" key="3">
    <source>
        <dbReference type="EMBL" id="KAG9692739.1"/>
    </source>
</evidence>
<accession>A0A9P8EJV7</accession>
<feature type="compositionally biased region" description="Low complexity" evidence="1">
    <location>
        <begin position="506"/>
        <end position="520"/>
    </location>
</feature>
<dbReference type="PANTHER" id="PTHR35394:SF5">
    <property type="entry name" value="DUF3176 DOMAIN-CONTAINING PROTEIN"/>
    <property type="match status" value="1"/>
</dbReference>
<dbReference type="OrthoDB" id="5242705at2759"/>